<keyword evidence="1" id="KW-1133">Transmembrane helix</keyword>
<organism evidence="2 3">
    <name type="scientific">Candidatus Alloenteromonas pullistercoris</name>
    <dbReference type="NCBI Taxonomy" id="2840785"/>
    <lineage>
        <taxon>Bacteria</taxon>
        <taxon>Bacillati</taxon>
        <taxon>Bacillota</taxon>
        <taxon>Bacillota incertae sedis</taxon>
        <taxon>Candidatus Alloenteromonas</taxon>
    </lineage>
</organism>
<feature type="transmembrane region" description="Helical" evidence="1">
    <location>
        <begin position="57"/>
        <end position="75"/>
    </location>
</feature>
<proteinExistence type="predicted"/>
<dbReference type="Proteomes" id="UP000823634">
    <property type="component" value="Unassembled WGS sequence"/>
</dbReference>
<protein>
    <submittedName>
        <fullName evidence="2">Uncharacterized protein</fullName>
    </submittedName>
</protein>
<comment type="caution">
    <text evidence="2">The sequence shown here is derived from an EMBL/GenBank/DDBJ whole genome shotgun (WGS) entry which is preliminary data.</text>
</comment>
<gene>
    <name evidence="2" type="ORF">IAC61_02245</name>
</gene>
<evidence type="ECO:0000313" key="3">
    <source>
        <dbReference type="Proteomes" id="UP000823634"/>
    </source>
</evidence>
<reference evidence="2" key="2">
    <citation type="journal article" date="2021" name="PeerJ">
        <title>Extensive microbial diversity within the chicken gut microbiome revealed by metagenomics and culture.</title>
        <authorList>
            <person name="Gilroy R."/>
            <person name="Ravi A."/>
            <person name="Getino M."/>
            <person name="Pursley I."/>
            <person name="Horton D.L."/>
            <person name="Alikhan N.F."/>
            <person name="Baker D."/>
            <person name="Gharbi K."/>
            <person name="Hall N."/>
            <person name="Watson M."/>
            <person name="Adriaenssens E.M."/>
            <person name="Foster-Nyarko E."/>
            <person name="Jarju S."/>
            <person name="Secka A."/>
            <person name="Antonio M."/>
            <person name="Oren A."/>
            <person name="Chaudhuri R.R."/>
            <person name="La Ragione R."/>
            <person name="Hildebrand F."/>
            <person name="Pallen M.J."/>
        </authorList>
    </citation>
    <scope>NUCLEOTIDE SEQUENCE</scope>
    <source>
        <strain evidence="2">17113</strain>
    </source>
</reference>
<dbReference type="AlphaFoldDB" id="A0A9D9GT06"/>
<evidence type="ECO:0000256" key="1">
    <source>
        <dbReference type="SAM" id="Phobius"/>
    </source>
</evidence>
<name>A0A9D9GT06_9FIRM</name>
<reference evidence="2" key="1">
    <citation type="submission" date="2020-10" db="EMBL/GenBank/DDBJ databases">
        <authorList>
            <person name="Gilroy R."/>
        </authorList>
    </citation>
    <scope>NUCLEOTIDE SEQUENCE</scope>
    <source>
        <strain evidence="2">17113</strain>
    </source>
</reference>
<keyword evidence="1" id="KW-0472">Membrane</keyword>
<keyword evidence="1" id="KW-0812">Transmembrane</keyword>
<accession>A0A9D9GT06</accession>
<dbReference type="EMBL" id="JADINA010000016">
    <property type="protein sequence ID" value="MBO8426125.1"/>
    <property type="molecule type" value="Genomic_DNA"/>
</dbReference>
<evidence type="ECO:0000313" key="2">
    <source>
        <dbReference type="EMBL" id="MBO8426125.1"/>
    </source>
</evidence>
<feature type="transmembrane region" description="Helical" evidence="1">
    <location>
        <begin position="87"/>
        <end position="112"/>
    </location>
</feature>
<sequence length="126" mass="14488">MENEKEKIDQSKVVEVEVTEEKIDPAREKPIKPKSPRDDYHKKIDFYSRFSYLGLRYGPTGLILSLLASLVFAILDSQNDAEMYRVIAIICYSLTGIFLILSLLGLGAYFICKHYMGKDPNYSDRK</sequence>